<protein>
    <submittedName>
        <fullName evidence="4">TPR-like protein</fullName>
    </submittedName>
</protein>
<feature type="signal peptide" evidence="1">
    <location>
        <begin position="1"/>
        <end position="23"/>
    </location>
</feature>
<dbReference type="PANTHER" id="PTHR46082">
    <property type="entry name" value="ATP/GTP-BINDING PROTEIN-RELATED"/>
    <property type="match status" value="1"/>
</dbReference>
<dbReference type="Pfam" id="PF13374">
    <property type="entry name" value="TPR_10"/>
    <property type="match status" value="3"/>
</dbReference>
<dbReference type="InterPro" id="IPR002182">
    <property type="entry name" value="NB-ARC"/>
</dbReference>
<proteinExistence type="predicted"/>
<dbReference type="InterPro" id="IPR000845">
    <property type="entry name" value="Nucleoside_phosphorylase_d"/>
</dbReference>
<accession>A0ABR4GRQ7</accession>
<evidence type="ECO:0000259" key="2">
    <source>
        <dbReference type="Pfam" id="PF00931"/>
    </source>
</evidence>
<reference evidence="4 5" key="1">
    <citation type="submission" date="2024-07" db="EMBL/GenBank/DDBJ databases">
        <title>Section-level genome sequencing and comparative genomics of Aspergillus sections Usti and Cavernicolus.</title>
        <authorList>
            <consortium name="Lawrence Berkeley National Laboratory"/>
            <person name="Nybo J.L."/>
            <person name="Vesth T.C."/>
            <person name="Theobald S."/>
            <person name="Frisvad J.C."/>
            <person name="Larsen T.O."/>
            <person name="Kjaerboelling I."/>
            <person name="Rothschild-Mancinelli K."/>
            <person name="Lyhne E.K."/>
            <person name="Kogle M.E."/>
            <person name="Barry K."/>
            <person name="Clum A."/>
            <person name="Na H."/>
            <person name="Ledsgaard L."/>
            <person name="Lin J."/>
            <person name="Lipzen A."/>
            <person name="Kuo A."/>
            <person name="Riley R."/>
            <person name="Mondo S."/>
            <person name="Labutti K."/>
            <person name="Haridas S."/>
            <person name="Pangalinan J."/>
            <person name="Salamov A.A."/>
            <person name="Simmons B.A."/>
            <person name="Magnuson J.K."/>
            <person name="Chen J."/>
            <person name="Drula E."/>
            <person name="Henrissat B."/>
            <person name="Wiebenga A."/>
            <person name="Lubbers R.J."/>
            <person name="Gomes A.C."/>
            <person name="Makela M.R."/>
            <person name="Stajich J."/>
            <person name="Grigoriev I.V."/>
            <person name="Mortensen U.H."/>
            <person name="De Vries R.P."/>
            <person name="Baker S.E."/>
            <person name="Andersen M.R."/>
        </authorList>
    </citation>
    <scope>NUCLEOTIDE SEQUENCE [LARGE SCALE GENOMIC DNA]</scope>
    <source>
        <strain evidence="4 5">CBS 588.65</strain>
    </source>
</reference>
<keyword evidence="1" id="KW-0732">Signal</keyword>
<feature type="domain" description="NB-ARC" evidence="2">
    <location>
        <begin position="347"/>
        <end position="502"/>
    </location>
</feature>
<dbReference type="SUPFAM" id="SSF53167">
    <property type="entry name" value="Purine and uridine phosphorylases"/>
    <property type="match status" value="1"/>
</dbReference>
<dbReference type="InterPro" id="IPR011990">
    <property type="entry name" value="TPR-like_helical_dom_sf"/>
</dbReference>
<dbReference type="InterPro" id="IPR027417">
    <property type="entry name" value="P-loop_NTPase"/>
</dbReference>
<evidence type="ECO:0000259" key="3">
    <source>
        <dbReference type="Pfam" id="PF01048"/>
    </source>
</evidence>
<evidence type="ECO:0000313" key="4">
    <source>
        <dbReference type="EMBL" id="KAL2801754.1"/>
    </source>
</evidence>
<dbReference type="SMART" id="SM00028">
    <property type="entry name" value="TPR"/>
    <property type="match status" value="12"/>
</dbReference>
<name>A0ABR4GRQ7_9EURO</name>
<keyword evidence="5" id="KW-1185">Reference proteome</keyword>
<dbReference type="EMBL" id="JBFXLT010000250">
    <property type="protein sequence ID" value="KAL2801754.1"/>
    <property type="molecule type" value="Genomic_DNA"/>
</dbReference>
<dbReference type="SUPFAM" id="SSF48452">
    <property type="entry name" value="TPR-like"/>
    <property type="match status" value="5"/>
</dbReference>
<dbReference type="Gene3D" id="3.40.50.300">
    <property type="entry name" value="P-loop containing nucleotide triphosphate hydrolases"/>
    <property type="match status" value="1"/>
</dbReference>
<comment type="caution">
    <text evidence="4">The sequence shown here is derived from an EMBL/GenBank/DDBJ whole genome shotgun (WGS) entry which is preliminary data.</text>
</comment>
<dbReference type="Pfam" id="PF13176">
    <property type="entry name" value="TPR_7"/>
    <property type="match status" value="1"/>
</dbReference>
<dbReference type="InterPro" id="IPR053137">
    <property type="entry name" value="NLR-like"/>
</dbReference>
<dbReference type="Pfam" id="PF00931">
    <property type="entry name" value="NB-ARC"/>
    <property type="match status" value="1"/>
</dbReference>
<dbReference type="Pfam" id="PF01048">
    <property type="entry name" value="PNP_UDP_1"/>
    <property type="match status" value="1"/>
</dbReference>
<dbReference type="Gene3D" id="3.40.50.1580">
    <property type="entry name" value="Nucleoside phosphorylase domain"/>
    <property type="match status" value="1"/>
</dbReference>
<dbReference type="Pfam" id="PF13424">
    <property type="entry name" value="TPR_12"/>
    <property type="match status" value="5"/>
</dbReference>
<evidence type="ECO:0000313" key="5">
    <source>
        <dbReference type="Proteomes" id="UP001610334"/>
    </source>
</evidence>
<feature type="domain" description="Nucleoside phosphorylase" evidence="3">
    <location>
        <begin position="10"/>
        <end position="286"/>
    </location>
</feature>
<dbReference type="Proteomes" id="UP001610334">
    <property type="component" value="Unassembled WGS sequence"/>
</dbReference>
<organism evidence="4 5">
    <name type="scientific">Aspergillus granulosus</name>
    <dbReference type="NCBI Taxonomy" id="176169"/>
    <lineage>
        <taxon>Eukaryota</taxon>
        <taxon>Fungi</taxon>
        <taxon>Dikarya</taxon>
        <taxon>Ascomycota</taxon>
        <taxon>Pezizomycotina</taxon>
        <taxon>Eurotiomycetes</taxon>
        <taxon>Eurotiomycetidae</taxon>
        <taxon>Eurotiales</taxon>
        <taxon>Aspergillaceae</taxon>
        <taxon>Aspergillus</taxon>
        <taxon>Aspergillus subgen. Nidulantes</taxon>
    </lineage>
</organism>
<dbReference type="Gene3D" id="1.25.40.10">
    <property type="entry name" value="Tetratricopeptide repeat domain"/>
    <property type="match status" value="4"/>
</dbReference>
<feature type="chain" id="PRO_5046265684" evidence="1">
    <location>
        <begin position="24"/>
        <end position="1417"/>
    </location>
</feature>
<dbReference type="SUPFAM" id="SSF52540">
    <property type="entry name" value="P-loop containing nucleoside triphosphate hydrolases"/>
    <property type="match status" value="1"/>
</dbReference>
<dbReference type="InterPro" id="IPR019734">
    <property type="entry name" value="TPR_rpt"/>
</dbReference>
<dbReference type="PRINTS" id="PR00381">
    <property type="entry name" value="KINESINLIGHT"/>
</dbReference>
<dbReference type="InterPro" id="IPR035994">
    <property type="entry name" value="Nucleoside_phosphorylase_sf"/>
</dbReference>
<dbReference type="PANTHER" id="PTHR46082:SF11">
    <property type="entry name" value="AAA+ ATPASE DOMAIN-CONTAINING PROTEIN-RELATED"/>
    <property type="match status" value="1"/>
</dbReference>
<sequence>MTFTHSSYSVAWICALPLELATAKAVLDEVHPTLPQPKTDHNVYTLGSAGGHNVVVACLPAGIYGTTSATAVVSHLRSTYQNIRFGLMVGVGGGVPGENHDIRLGDIVVSKPTPRSSGVIQYDYGKALQDKRLHCTGSLNKPPPILLKVIAQMESDHILGKGLLGNLLKAEVQKQFPRPSKDHLFQSTYNHIGDGPNCSACDQSQLVNRPTRVAEEPYIHYGLIASGNQVIKDPKLRDLIAKDEGILCFEMEAAGLMDEIPSLVIRGVCDYCDSHKDKEWQAYAAFVAAAYAKAVLMQIPQEQSAELKETVPEKRHWMVPFHRNLGFVGREEEITKVEALIKIGQCKIAICGLGGVGKTQIALELAYRIRERDSRCSIFWIPCTSYASVEQAYMSIAQLVGMQDLKPGEATDRVKAYLSQDSAGKWLLIFDNADDIDMWAGGSSATTGVTKFVPQGEQGCILFTTCNRKVAVKLASPFVIDISEPDAETGMEILEKAVIRKDLLANRDATITLLQQLMFLPLAITQAAAYINTNDLKVTDYIALLQEQEPDVLELLSEDFGDDGQYQEIQNPVATTWLISFQQIQQLNPLAADYLSFMACVNPREIPQSLLPPANSKKKRLEAIGLLKGFAFVSEQIKDHALSLHRLVHLSARNWLRQHRQFNHQIIKTADQLDQIFPDNDHSNQKVWRDYLPHALSLVHEREFEEVLGNYIKLVRNIGRCLRTDGRYKEAAAIFEKLLSAQSLGRNDPDISALISLGDLALTYSNQGRWKEAEELEVQVLEIRKRVLGPEHPDTLTSMSNLACTYSDQGRWKVAEELKVQVLEIRKRVLGPKHLDTLTSMSNLACTYSNQGRWKEAEELEVQVLEIRKRVLGPEHPETLLSMSNLASAYLNQGQWKEAEVLKVQVLEIRKRVLGPKHLDTLISMSNLAFAYLNQGRLKEAEELEVQVLETRNQVLGPKHPDTLACIANLARLFADQGLWKEAEELGVQVLEIRKQVLGPEHPDTLTSMGNLARSFADQGQWKVAEELKVQVLETRKRVQGPEHPDTLLSMSNLACTYSDQGRWKEAEELEVQVLETSKRVLGPEHPDTLISMVNLARSHADQGRWKEAEELYVQVLEICKRVLGPEDPSTLLCISRLALTYSNQGRWKEAEELEVQVLEIRKRVLGPEHPDTLTSMANLARLFADHGQWKEAEELEVQVLEICKRVLGPEDPSTLLCMSKLALTYSNQGRWKEAEELEVQVLEIRKRVLGPEHPDTLLSMSNLACTYSDQGRWKEAEELEVQVLEIRKRVLDPEHPGTLPSMANLTLRNRVLRPSHPDSTSSSHRLSDWEEPSNLLTDKHRCQAGSIQLPEEIQQECAPALVITEPPEEDEKHIALHQSHGRPKTPITRFLESHPLLIASRSSYPALGDHDVQEVD</sequence>
<gene>
    <name evidence="4" type="ORF">BJX63DRAFT_438521</name>
</gene>
<evidence type="ECO:0000256" key="1">
    <source>
        <dbReference type="SAM" id="SignalP"/>
    </source>
</evidence>